<dbReference type="FunFam" id="1.20.1070.10:FF:000055">
    <property type="entry name" value="Taste receptor type 2"/>
    <property type="match status" value="1"/>
</dbReference>
<feature type="transmembrane region" description="Helical" evidence="14">
    <location>
        <begin position="45"/>
        <end position="70"/>
    </location>
</feature>
<dbReference type="GeneID" id="101357061"/>
<evidence type="ECO:0000256" key="13">
    <source>
        <dbReference type="SAM" id="MobiDB-lite"/>
    </source>
</evidence>
<evidence type="ECO:0000256" key="7">
    <source>
        <dbReference type="ARBA" id="ARBA00023040"/>
    </source>
</evidence>
<keyword evidence="7 12" id="KW-0297">G-protein coupled receptor</keyword>
<feature type="transmembrane region" description="Helical" evidence="14">
    <location>
        <begin position="224"/>
        <end position="250"/>
    </location>
</feature>
<dbReference type="Proteomes" id="UP000248480">
    <property type="component" value="Unplaced"/>
</dbReference>
<dbReference type="RefSeq" id="XP_004382474.1">
    <property type="nucleotide sequence ID" value="XM_004382417.1"/>
</dbReference>
<feature type="region of interest" description="Disordered" evidence="13">
    <location>
        <begin position="301"/>
        <end position="322"/>
    </location>
</feature>
<dbReference type="GO" id="GO:0016020">
    <property type="term" value="C:membrane"/>
    <property type="evidence" value="ECO:0007669"/>
    <property type="project" value="UniProtKB-SubCell"/>
</dbReference>
<keyword evidence="4 12" id="KW-0716">Sensory transduction</keyword>
<dbReference type="PANTHER" id="PTHR11394">
    <property type="entry name" value="TASTE RECEPTOR TYPE 2"/>
    <property type="match status" value="1"/>
</dbReference>
<keyword evidence="5 12" id="KW-0812">Transmembrane</keyword>
<protein>
    <recommendedName>
        <fullName evidence="12">Taste receptor type 2</fullName>
    </recommendedName>
</protein>
<evidence type="ECO:0000313" key="15">
    <source>
        <dbReference type="Proteomes" id="UP000248480"/>
    </source>
</evidence>
<evidence type="ECO:0000256" key="2">
    <source>
        <dbReference type="ARBA" id="ARBA00007376"/>
    </source>
</evidence>
<keyword evidence="3 12" id="KW-0919">Taste</keyword>
<dbReference type="Gene3D" id="1.20.1070.10">
    <property type="entry name" value="Rhodopsin 7-helix transmembrane proteins"/>
    <property type="match status" value="1"/>
</dbReference>
<name>A0A2Y9DXM7_TRIMA</name>
<dbReference type="GO" id="GO:0004930">
    <property type="term" value="F:G protein-coupled receptor activity"/>
    <property type="evidence" value="ECO:0007669"/>
    <property type="project" value="UniProtKB-KW"/>
</dbReference>
<evidence type="ECO:0000256" key="6">
    <source>
        <dbReference type="ARBA" id="ARBA00022989"/>
    </source>
</evidence>
<evidence type="ECO:0000256" key="11">
    <source>
        <dbReference type="RuleBase" id="RU004423"/>
    </source>
</evidence>
<keyword evidence="6 14" id="KW-1133">Transmembrane helix</keyword>
<proteinExistence type="inferred from homology"/>
<dbReference type="GO" id="GO:0033038">
    <property type="term" value="F:bitter taste receptor activity"/>
    <property type="evidence" value="ECO:0007669"/>
    <property type="project" value="InterPro"/>
</dbReference>
<dbReference type="CDD" id="cd15017">
    <property type="entry name" value="7tm_TAS2R16"/>
    <property type="match status" value="1"/>
</dbReference>
<feature type="transmembrane region" description="Helical" evidence="14">
    <location>
        <begin position="262"/>
        <end position="281"/>
    </location>
</feature>
<evidence type="ECO:0000256" key="12">
    <source>
        <dbReference type="RuleBase" id="RU004424"/>
    </source>
</evidence>
<feature type="transmembrane region" description="Helical" evidence="14">
    <location>
        <begin position="128"/>
        <end position="150"/>
    </location>
</feature>
<dbReference type="KEGG" id="tmu:101357061"/>
<evidence type="ECO:0000256" key="10">
    <source>
        <dbReference type="ARBA" id="ARBA00023224"/>
    </source>
</evidence>
<evidence type="ECO:0000256" key="3">
    <source>
        <dbReference type="ARBA" id="ARBA00022480"/>
    </source>
</evidence>
<evidence type="ECO:0000256" key="4">
    <source>
        <dbReference type="ARBA" id="ARBA00022606"/>
    </source>
</evidence>
<feature type="transmembrane region" description="Helical" evidence="14">
    <location>
        <begin position="90"/>
        <end position="107"/>
    </location>
</feature>
<gene>
    <name evidence="16" type="primary">LOC101357061</name>
</gene>
<keyword evidence="8 12" id="KW-0472">Membrane</keyword>
<reference evidence="16" key="1">
    <citation type="submission" date="2025-08" db="UniProtKB">
        <authorList>
            <consortium name="RefSeq"/>
        </authorList>
    </citation>
    <scope>IDENTIFICATION</scope>
</reference>
<comment type="subcellular location">
    <subcellularLocation>
        <location evidence="1 12">Membrane</location>
        <topology evidence="1 12">Multi-pass membrane protein</topology>
    </subcellularLocation>
</comment>
<keyword evidence="10 12" id="KW-0807">Transducer</keyword>
<evidence type="ECO:0000256" key="5">
    <source>
        <dbReference type="ARBA" id="ARBA00022692"/>
    </source>
</evidence>
<feature type="transmembrane region" description="Helical" evidence="14">
    <location>
        <begin position="6"/>
        <end position="33"/>
    </location>
</feature>
<evidence type="ECO:0000256" key="14">
    <source>
        <dbReference type="SAM" id="Phobius"/>
    </source>
</evidence>
<feature type="transmembrane region" description="Helical" evidence="14">
    <location>
        <begin position="182"/>
        <end position="203"/>
    </location>
</feature>
<dbReference type="SUPFAM" id="SSF81321">
    <property type="entry name" value="Family A G protein-coupled receptor-like"/>
    <property type="match status" value="1"/>
</dbReference>
<dbReference type="InterPro" id="IPR007960">
    <property type="entry name" value="TAS2R"/>
</dbReference>
<sequence length="322" mass="36047">MPSLPTLFFMAIFFLESLVAMLQNGIMAAVLGWEGVQGQALPKGDMIVACLSASRFSLHGITFMNNFLVILNFGHRVHYLDILWDFSNTLSFWLNALLSVFYCVKIASFSHPTFLWLRWRISCSVPRLLLGSLAISVLTTIPSATGNTIVTLMQVSQPLHTNGSWADWARILYGNLFLFHEMLALSPPFLLFLASTALLMFSLRRHLHQMQSGRPRPGNPSTQAHIMALKSLGFFLVFYTSYFLSVLVAVMKFMPLQCHWYFAWQVVTYAGVSLHSTILLFSSPRLRRAFKNGLQGFGTKGCGGLDRGQVPPEGSDKEPVRG</sequence>
<dbReference type="PANTHER" id="PTHR11394:SF69">
    <property type="entry name" value="TASTE RECEPTOR TYPE 2 MEMBER 134"/>
    <property type="match status" value="1"/>
</dbReference>
<dbReference type="Pfam" id="PF05296">
    <property type="entry name" value="TAS2R"/>
    <property type="match status" value="1"/>
</dbReference>
<evidence type="ECO:0000256" key="9">
    <source>
        <dbReference type="ARBA" id="ARBA00023170"/>
    </source>
</evidence>
<evidence type="ECO:0000256" key="1">
    <source>
        <dbReference type="ARBA" id="ARBA00004141"/>
    </source>
</evidence>
<keyword evidence="9 12" id="KW-0675">Receptor</keyword>
<dbReference type="STRING" id="127582.A0A2Y9DXM7"/>
<dbReference type="OrthoDB" id="9896661at2759"/>
<dbReference type="AlphaFoldDB" id="A0A2Y9DXM7"/>
<accession>A0A2Y9DXM7</accession>
<organism evidence="15 16">
    <name type="scientific">Trichechus manatus latirostris</name>
    <name type="common">Florida manatee</name>
    <dbReference type="NCBI Taxonomy" id="127582"/>
    <lineage>
        <taxon>Eukaryota</taxon>
        <taxon>Metazoa</taxon>
        <taxon>Chordata</taxon>
        <taxon>Craniata</taxon>
        <taxon>Vertebrata</taxon>
        <taxon>Euteleostomi</taxon>
        <taxon>Mammalia</taxon>
        <taxon>Eutheria</taxon>
        <taxon>Afrotheria</taxon>
        <taxon>Sirenia</taxon>
        <taxon>Trichechidae</taxon>
        <taxon>Trichechus</taxon>
    </lineage>
</organism>
<keyword evidence="15" id="KW-1185">Reference proteome</keyword>
<evidence type="ECO:0000256" key="8">
    <source>
        <dbReference type="ARBA" id="ARBA00023136"/>
    </source>
</evidence>
<comment type="similarity">
    <text evidence="2 11">Belongs to the G-protein coupled receptor T2R family.</text>
</comment>
<dbReference type="InParanoid" id="A0A2Y9DXM7"/>
<evidence type="ECO:0000313" key="16">
    <source>
        <dbReference type="RefSeq" id="XP_004382474.1"/>
    </source>
</evidence>